<evidence type="ECO:0000313" key="5">
    <source>
        <dbReference type="WBParaSite" id="jg12142"/>
    </source>
</evidence>
<evidence type="ECO:0000259" key="3">
    <source>
        <dbReference type="Pfam" id="PF00024"/>
    </source>
</evidence>
<evidence type="ECO:0000313" key="4">
    <source>
        <dbReference type="Proteomes" id="UP000887574"/>
    </source>
</evidence>
<feature type="region of interest" description="Disordered" evidence="1">
    <location>
        <begin position="119"/>
        <end position="145"/>
    </location>
</feature>
<reference evidence="5" key="1">
    <citation type="submission" date="2022-11" db="UniProtKB">
        <authorList>
            <consortium name="WormBaseParasite"/>
        </authorList>
    </citation>
    <scope>IDENTIFICATION</scope>
</reference>
<dbReference type="Pfam" id="PF00024">
    <property type="entry name" value="PAN_1"/>
    <property type="match status" value="1"/>
</dbReference>
<sequence>MTTPFYPIRCCLFSLIICLTRACFPQPFGYPSSSSSYTYSPPPYGPYSAAASKSRMASDTHTYVDNSNNVDDNTAYYPARHCIQHFVDHSMTCAMAFERRTPPLTGSFNIMSGLRPVRCRSDNGGGRGRLKTYDSFKADDPLPNDKAMTTYHRTRRFAPTNGVPLDNSRSSPPNVMMGSNLFGLPQAFAPKLPSLPGMETCQPSLVQSLGTTFGVMDSGCTKPGSLPIDTAGLASGGVEPFRAPIGGANTVEVEERPIANIQLNSADICLHVCRTNAHLDGTRFSKACKSVTFDRSTGRCEIIGDAISPNGELNYVPNPDSIYFEKFCIPESELPVGCDDVVHRIPQHTLDSRASGTGAVVSAQSQVECIRRCVTAHKKLGRFTRLNRPDIYVAERRQLVDYLELAPCMRRAWQHDDVLGAWSAWSSCDSQSLSRSRHRNCSTCPEKLETETAPCINKNSLMKEFPAIMNELESEPRNIAPSLDAAKRFKPALSSSSSTADEPSLFGEQDYANQRKQLQQQYGAAEKSDFGVKGGVGEAVEICDPRKTCCPQPTDLNAVARGCSVGYKILKDGKNVPCLPESCT</sequence>
<feature type="signal peptide" evidence="2">
    <location>
        <begin position="1"/>
        <end position="22"/>
    </location>
</feature>
<proteinExistence type="predicted"/>
<evidence type="ECO:0000256" key="2">
    <source>
        <dbReference type="SAM" id="SignalP"/>
    </source>
</evidence>
<feature type="compositionally biased region" description="Basic and acidic residues" evidence="1">
    <location>
        <begin position="131"/>
        <end position="140"/>
    </location>
</feature>
<accession>A0A915CU17</accession>
<evidence type="ECO:0000256" key="1">
    <source>
        <dbReference type="SAM" id="MobiDB-lite"/>
    </source>
</evidence>
<dbReference type="InterPro" id="IPR003609">
    <property type="entry name" value="Pan_app"/>
</dbReference>
<dbReference type="SUPFAM" id="SSF57414">
    <property type="entry name" value="Hairpin loop containing domain-like"/>
    <property type="match status" value="1"/>
</dbReference>
<dbReference type="WBParaSite" id="jg12142">
    <property type="protein sequence ID" value="jg12142"/>
    <property type="gene ID" value="jg12142"/>
</dbReference>
<dbReference type="Proteomes" id="UP000887574">
    <property type="component" value="Unplaced"/>
</dbReference>
<protein>
    <submittedName>
        <fullName evidence="5">Apple domain-containing protein</fullName>
    </submittedName>
</protein>
<feature type="chain" id="PRO_5037966875" evidence="2">
    <location>
        <begin position="23"/>
        <end position="584"/>
    </location>
</feature>
<feature type="domain" description="Apple" evidence="3">
    <location>
        <begin position="252"/>
        <end position="328"/>
    </location>
</feature>
<dbReference type="AlphaFoldDB" id="A0A915CU17"/>
<name>A0A915CU17_9BILA</name>
<organism evidence="4 5">
    <name type="scientific">Ditylenchus dipsaci</name>
    <dbReference type="NCBI Taxonomy" id="166011"/>
    <lineage>
        <taxon>Eukaryota</taxon>
        <taxon>Metazoa</taxon>
        <taxon>Ecdysozoa</taxon>
        <taxon>Nematoda</taxon>
        <taxon>Chromadorea</taxon>
        <taxon>Rhabditida</taxon>
        <taxon>Tylenchina</taxon>
        <taxon>Tylenchomorpha</taxon>
        <taxon>Sphaerularioidea</taxon>
        <taxon>Anguinidae</taxon>
        <taxon>Anguininae</taxon>
        <taxon>Ditylenchus</taxon>
    </lineage>
</organism>
<keyword evidence="2" id="KW-0732">Signal</keyword>
<keyword evidence="4" id="KW-1185">Reference proteome</keyword>